<name>A0A1X2EI35_MYCSZ</name>
<keyword evidence="2" id="KW-1185">Reference proteome</keyword>
<gene>
    <name evidence="1" type="ORF">AWC27_28750</name>
</gene>
<evidence type="ECO:0000313" key="2">
    <source>
        <dbReference type="Proteomes" id="UP000193317"/>
    </source>
</evidence>
<comment type="caution">
    <text evidence="1">The sequence shown here is derived from an EMBL/GenBank/DDBJ whole genome shotgun (WGS) entry which is preliminary data.</text>
</comment>
<dbReference type="Proteomes" id="UP000193317">
    <property type="component" value="Unassembled WGS sequence"/>
</dbReference>
<evidence type="ECO:0000313" key="1">
    <source>
        <dbReference type="EMBL" id="ORX02746.1"/>
    </source>
</evidence>
<sequence length="61" mass="6793">MLPLVGSPQARSITRWGRLDGGSHPAGLVFGVNRRIKQADDQFGLADRIKQSKVFRCEAQR</sequence>
<reference evidence="1 2" key="1">
    <citation type="submission" date="2016-01" db="EMBL/GenBank/DDBJ databases">
        <title>The new phylogeny of the genus Mycobacterium.</title>
        <authorList>
            <person name="Tarcisio F."/>
            <person name="Conor M."/>
            <person name="Antonella G."/>
            <person name="Elisabetta G."/>
            <person name="Giulia F.S."/>
            <person name="Sara T."/>
            <person name="Anna F."/>
            <person name="Clotilde B."/>
            <person name="Roberto B."/>
            <person name="Veronica D.S."/>
            <person name="Fabio R."/>
            <person name="Monica P."/>
            <person name="Olivier J."/>
            <person name="Enrico T."/>
            <person name="Nicola S."/>
        </authorList>
    </citation>
    <scope>NUCLEOTIDE SEQUENCE [LARGE SCALE GENOMIC DNA]</scope>
    <source>
        <strain evidence="1 2">DSM 44166</strain>
    </source>
</reference>
<accession>A0A1X2EI35</accession>
<dbReference type="AlphaFoldDB" id="A0A1X2EI35"/>
<protein>
    <submittedName>
        <fullName evidence="1">Uncharacterized protein</fullName>
    </submittedName>
</protein>
<proteinExistence type="predicted"/>
<dbReference type="EMBL" id="LQPW01000086">
    <property type="protein sequence ID" value="ORX02746.1"/>
    <property type="molecule type" value="Genomic_DNA"/>
</dbReference>
<organism evidence="1 2">
    <name type="scientific">Mycobacterium szulgai</name>
    <dbReference type="NCBI Taxonomy" id="1787"/>
    <lineage>
        <taxon>Bacteria</taxon>
        <taxon>Bacillati</taxon>
        <taxon>Actinomycetota</taxon>
        <taxon>Actinomycetes</taxon>
        <taxon>Mycobacteriales</taxon>
        <taxon>Mycobacteriaceae</taxon>
        <taxon>Mycobacterium</taxon>
    </lineage>
</organism>